<dbReference type="PANTHER" id="PTHR43579:SF1">
    <property type="entry name" value="NEUTRAL METALLOPROTEINASE"/>
    <property type="match status" value="1"/>
</dbReference>
<evidence type="ECO:0000256" key="3">
    <source>
        <dbReference type="ARBA" id="ARBA00022723"/>
    </source>
</evidence>
<dbReference type="InterPro" id="IPR023612">
    <property type="entry name" value="Peptidase_M4"/>
</dbReference>
<comment type="cofactor">
    <cofactor evidence="8">
        <name>Zn(2+)</name>
        <dbReference type="ChEBI" id="CHEBI:29105"/>
    </cofactor>
</comment>
<dbReference type="RefSeq" id="WP_211601731.1">
    <property type="nucleotide sequence ID" value="NZ_JAGSNF010000004.1"/>
</dbReference>
<feature type="domain" description="Peptidase M4 C-terminal" evidence="11">
    <location>
        <begin position="187"/>
        <end position="355"/>
    </location>
</feature>
<evidence type="ECO:0000313" key="12">
    <source>
        <dbReference type="EMBL" id="MBR7742569.1"/>
    </source>
</evidence>
<dbReference type="Pfam" id="PF20242">
    <property type="entry name" value="Emfourin"/>
    <property type="match status" value="1"/>
</dbReference>
<dbReference type="GO" id="GO:0046872">
    <property type="term" value="F:metal ion binding"/>
    <property type="evidence" value="ECO:0007669"/>
    <property type="project" value="UniProtKB-UniRule"/>
</dbReference>
<dbReference type="Proteomes" id="UP000677016">
    <property type="component" value="Unassembled WGS sequence"/>
</dbReference>
<feature type="active site" evidence="7">
    <location>
        <position position="177"/>
    </location>
</feature>
<sequence length="479" mass="50173">MTSSPHCSIVPPYLLSALAASDEPRAAGSARETLRVDELLRRGRVTAEVRPDPTVDARAGAVPDLAPGTAAGPVRSVHDAGGGTDLPGTGVRAEGDGPSGDEQVDQAYDGLGATWAMWQEEYARTSLDGKGLPLLATVHYGQDYDNAFWDGRQMVFGDGDGVVFLPFTRSLDVIAHELAHGVTQYTSGLNYQGQSGALNESVSDVFGVLVVQHHLGQSADEADWLVGADLLAPGVQGVALRSMKAPGTAYDDPRLGTDPQPAHMRDYVATTADNGGVHINSGIPNKAFHDLAVALGGNAWEVAGQVWYDTVVGDIRADCDFATFAGLTLAAASARYGEDSPVVAAVRSAWTGVGVLPGDEDGGAAADGAQADPPVADEEPGDADPTTVRVRRTGGVAGTVRERTVDLTELPVDDAHHWRSLLAAGRLRRIAEAARTPDPVRDGFCWTVACDAPPLAVDLPESGLTPEVRGLLDRTVRRD</sequence>
<dbReference type="SUPFAM" id="SSF55486">
    <property type="entry name" value="Metalloproteases ('zincins'), catalytic domain"/>
    <property type="match status" value="1"/>
</dbReference>
<evidence type="ECO:0000259" key="10">
    <source>
        <dbReference type="Pfam" id="PF01447"/>
    </source>
</evidence>
<protein>
    <recommendedName>
        <fullName evidence="8">Neutral metalloproteinase</fullName>
        <ecNumber evidence="8">3.4.24.-</ecNumber>
    </recommendedName>
</protein>
<evidence type="ECO:0000313" key="13">
    <source>
        <dbReference type="Proteomes" id="UP000677016"/>
    </source>
</evidence>
<organism evidence="12 13">
    <name type="scientific">Phycicoccus avicenniae</name>
    <dbReference type="NCBI Taxonomy" id="2828860"/>
    <lineage>
        <taxon>Bacteria</taxon>
        <taxon>Bacillati</taxon>
        <taxon>Actinomycetota</taxon>
        <taxon>Actinomycetes</taxon>
        <taxon>Micrococcales</taxon>
        <taxon>Intrasporangiaceae</taxon>
        <taxon>Phycicoccus</taxon>
    </lineage>
</organism>
<keyword evidence="8" id="KW-0964">Secreted</keyword>
<feature type="region of interest" description="Disordered" evidence="9">
    <location>
        <begin position="55"/>
        <end position="100"/>
    </location>
</feature>
<evidence type="ECO:0000259" key="11">
    <source>
        <dbReference type="Pfam" id="PF02868"/>
    </source>
</evidence>
<accession>A0A941D5M9</accession>
<gene>
    <name evidence="12" type="ORF">KC207_04625</name>
</gene>
<comment type="subcellular location">
    <subcellularLocation>
        <location evidence="8">Secreted</location>
    </subcellularLocation>
</comment>
<keyword evidence="5 8" id="KW-0862">Zinc</keyword>
<keyword evidence="3" id="KW-0479">Metal-binding</keyword>
<dbReference type="InterPro" id="IPR013856">
    <property type="entry name" value="Peptidase_M4_domain"/>
</dbReference>
<dbReference type="GO" id="GO:0004222">
    <property type="term" value="F:metalloendopeptidase activity"/>
    <property type="evidence" value="ECO:0007669"/>
    <property type="project" value="UniProtKB-UniRule"/>
</dbReference>
<dbReference type="GO" id="GO:0006508">
    <property type="term" value="P:proteolysis"/>
    <property type="evidence" value="ECO:0007669"/>
    <property type="project" value="UniProtKB-KW"/>
</dbReference>
<evidence type="ECO:0000256" key="5">
    <source>
        <dbReference type="ARBA" id="ARBA00022833"/>
    </source>
</evidence>
<feature type="compositionally biased region" description="Low complexity" evidence="9">
    <location>
        <begin position="363"/>
        <end position="374"/>
    </location>
</feature>
<dbReference type="Pfam" id="PF02868">
    <property type="entry name" value="Peptidase_M4_C"/>
    <property type="match status" value="1"/>
</dbReference>
<feature type="active site" description="Proton donor" evidence="7">
    <location>
        <position position="278"/>
    </location>
</feature>
<comment type="function">
    <text evidence="8">Extracellular zinc metalloprotease.</text>
</comment>
<dbReference type="Pfam" id="PF01447">
    <property type="entry name" value="Peptidase_M4"/>
    <property type="match status" value="1"/>
</dbReference>
<dbReference type="Gene3D" id="3.10.170.10">
    <property type="match status" value="1"/>
</dbReference>
<proteinExistence type="inferred from homology"/>
<name>A0A941D5M9_9MICO</name>
<dbReference type="InterPro" id="IPR027268">
    <property type="entry name" value="Peptidase_M4/M1_CTD_sf"/>
</dbReference>
<evidence type="ECO:0000256" key="1">
    <source>
        <dbReference type="ARBA" id="ARBA00009388"/>
    </source>
</evidence>
<comment type="similarity">
    <text evidence="1 8">Belongs to the peptidase M4 family.</text>
</comment>
<dbReference type="GO" id="GO:0005576">
    <property type="term" value="C:extracellular region"/>
    <property type="evidence" value="ECO:0007669"/>
    <property type="project" value="UniProtKB-SubCell"/>
</dbReference>
<dbReference type="EC" id="3.4.24.-" evidence="8"/>
<reference evidence="12" key="1">
    <citation type="submission" date="2021-04" db="EMBL/GenBank/DDBJ databases">
        <title>Phycicoccus avicenniae sp. nov., a novel endophytic actinomycetes isolated from branch of Avicennia mariana.</title>
        <authorList>
            <person name="Tuo L."/>
        </authorList>
    </citation>
    <scope>NUCLEOTIDE SEQUENCE</scope>
    <source>
        <strain evidence="12">BSK3Z-2</strain>
    </source>
</reference>
<keyword evidence="2 8" id="KW-0645">Protease</keyword>
<feature type="region of interest" description="Disordered" evidence="9">
    <location>
        <begin position="357"/>
        <end position="387"/>
    </location>
</feature>
<evidence type="ECO:0000256" key="4">
    <source>
        <dbReference type="ARBA" id="ARBA00022801"/>
    </source>
</evidence>
<comment type="caution">
    <text evidence="12">The sequence shown here is derived from an EMBL/GenBank/DDBJ whole genome shotgun (WGS) entry which is preliminary data.</text>
</comment>
<dbReference type="InterPro" id="IPR052759">
    <property type="entry name" value="Metalloprotease_M4"/>
</dbReference>
<dbReference type="AlphaFoldDB" id="A0A941D5M9"/>
<evidence type="ECO:0000256" key="9">
    <source>
        <dbReference type="SAM" id="MobiDB-lite"/>
    </source>
</evidence>
<evidence type="ECO:0000256" key="7">
    <source>
        <dbReference type="PIRSR" id="PIRSR623612-1"/>
    </source>
</evidence>
<dbReference type="EMBL" id="JAGSNF010000004">
    <property type="protein sequence ID" value="MBR7742569.1"/>
    <property type="molecule type" value="Genomic_DNA"/>
</dbReference>
<dbReference type="PRINTS" id="PR00730">
    <property type="entry name" value="THERMOLYSIN"/>
</dbReference>
<dbReference type="CDD" id="cd09597">
    <property type="entry name" value="M4_TLP"/>
    <property type="match status" value="1"/>
</dbReference>
<keyword evidence="6 8" id="KW-0482">Metalloprotease</keyword>
<evidence type="ECO:0000256" key="2">
    <source>
        <dbReference type="ARBA" id="ARBA00022670"/>
    </source>
</evidence>
<dbReference type="InterPro" id="IPR001570">
    <property type="entry name" value="Peptidase_M4_C_domain"/>
</dbReference>
<dbReference type="Gene3D" id="1.10.390.10">
    <property type="entry name" value="Neutral Protease Domain 2"/>
    <property type="match status" value="1"/>
</dbReference>
<dbReference type="PANTHER" id="PTHR43579">
    <property type="match status" value="1"/>
</dbReference>
<feature type="domain" description="Peptidase M4" evidence="10">
    <location>
        <begin position="103"/>
        <end position="184"/>
    </location>
</feature>
<evidence type="ECO:0000256" key="8">
    <source>
        <dbReference type="RuleBase" id="RU366073"/>
    </source>
</evidence>
<keyword evidence="4 8" id="KW-0378">Hydrolase</keyword>
<keyword evidence="13" id="KW-1185">Reference proteome</keyword>
<dbReference type="InterPro" id="IPR049457">
    <property type="entry name" value="Emfourin"/>
</dbReference>
<evidence type="ECO:0000256" key="6">
    <source>
        <dbReference type="ARBA" id="ARBA00023049"/>
    </source>
</evidence>